<accession>A0AAT9HJ97</accession>
<proteinExistence type="predicted"/>
<gene>
    <name evidence="1" type="ORF">SHKM778_36120</name>
</gene>
<evidence type="ECO:0000313" key="1">
    <source>
        <dbReference type="EMBL" id="BFO17224.1"/>
    </source>
</evidence>
<organism evidence="1">
    <name type="scientific">Streptomyces haneummycinicus</name>
    <dbReference type="NCBI Taxonomy" id="3074435"/>
    <lineage>
        <taxon>Bacteria</taxon>
        <taxon>Bacillati</taxon>
        <taxon>Actinomycetota</taxon>
        <taxon>Actinomycetes</taxon>
        <taxon>Kitasatosporales</taxon>
        <taxon>Streptomycetaceae</taxon>
        <taxon>Streptomyces</taxon>
    </lineage>
</organism>
<name>A0AAT9HJ97_9ACTN</name>
<reference evidence="1" key="1">
    <citation type="submission" date="2024-06" db="EMBL/GenBank/DDBJ databases">
        <authorList>
            <consortium name="consrtm"/>
            <person name="Uemura M."/>
            <person name="Terahara T."/>
        </authorList>
    </citation>
    <scope>NUCLEOTIDE SEQUENCE</scope>
    <source>
        <strain evidence="1">KM77-8</strain>
    </source>
</reference>
<reference evidence="1" key="2">
    <citation type="submission" date="2024-07" db="EMBL/GenBank/DDBJ databases">
        <title>Streptomyces haneummycinica sp. nov., a new antibiotic-producing actinobacterium isolated from marine sediment.</title>
        <authorList>
            <person name="Uemura M."/>
            <person name="Hamada M."/>
            <person name="Hirano S."/>
            <person name="Kobayashi K."/>
            <person name="Ohshiro T."/>
            <person name="Kobayashi T."/>
            <person name="Terahara T."/>
        </authorList>
    </citation>
    <scope>NUCLEOTIDE SEQUENCE</scope>
    <source>
        <strain evidence="1">KM77-8</strain>
    </source>
</reference>
<protein>
    <submittedName>
        <fullName evidence="1">Uncharacterized protein</fullName>
    </submittedName>
</protein>
<sequence>MGSVTSSGRGSVNPWFREKFKDLGTPVISGHIKKLVHELKTFLT</sequence>
<dbReference type="EMBL" id="AP035768">
    <property type="protein sequence ID" value="BFO17224.1"/>
    <property type="molecule type" value="Genomic_DNA"/>
</dbReference>
<dbReference type="AlphaFoldDB" id="A0AAT9HJ97"/>